<comment type="caution">
    <text evidence="1">The sequence shown here is derived from an EMBL/GenBank/DDBJ whole genome shotgun (WGS) entry which is preliminary data.</text>
</comment>
<name>A0ACB5UH45_9FIRM</name>
<evidence type="ECO:0000313" key="1">
    <source>
        <dbReference type="EMBL" id="GMQ61957.1"/>
    </source>
</evidence>
<evidence type="ECO:0000313" key="2">
    <source>
        <dbReference type="Proteomes" id="UP001374599"/>
    </source>
</evidence>
<keyword evidence="2" id="KW-1185">Reference proteome</keyword>
<protein>
    <submittedName>
        <fullName evidence="1">Uncharacterized protein</fullName>
    </submittedName>
</protein>
<dbReference type="EMBL" id="BTPU01000018">
    <property type="protein sequence ID" value="GMQ61957.1"/>
    <property type="molecule type" value="Genomic_DNA"/>
</dbReference>
<proteinExistence type="predicted"/>
<accession>A0ACB5UH45</accession>
<dbReference type="Proteomes" id="UP001374599">
    <property type="component" value="Unassembled WGS sequence"/>
</dbReference>
<gene>
    <name evidence="1" type="ORF">AN2V17_11870</name>
</gene>
<reference evidence="1" key="1">
    <citation type="submission" date="2023-09" db="EMBL/GenBank/DDBJ databases">
        <title>Vallitalea sediminicola and Vallitalea maricola sp. nov., anaerobic bacteria isolated from marine sediment.</title>
        <authorList>
            <person name="Hirano S."/>
            <person name="Maeda A."/>
            <person name="Terahara T."/>
            <person name="Mori K."/>
            <person name="Hamada M."/>
            <person name="Matsumoto R."/>
            <person name="Kobayashi T."/>
        </authorList>
    </citation>
    <scope>NUCLEOTIDE SEQUENCE</scope>
    <source>
        <strain evidence="1">AN17-2</strain>
    </source>
</reference>
<organism evidence="1 2">
    <name type="scientific">Vallitalea maricola</name>
    <dbReference type="NCBI Taxonomy" id="3074433"/>
    <lineage>
        <taxon>Bacteria</taxon>
        <taxon>Bacillati</taxon>
        <taxon>Bacillota</taxon>
        <taxon>Clostridia</taxon>
        <taxon>Lachnospirales</taxon>
        <taxon>Vallitaleaceae</taxon>
        <taxon>Vallitalea</taxon>
    </lineage>
</organism>
<sequence length="44" mass="4742">MTTVEAISCGIPAICSNRASFTEIVGDKAILVNAKNEKEVKDKF</sequence>